<organism evidence="2 3">
    <name type="scientific">Tritrichomonas musculus</name>
    <dbReference type="NCBI Taxonomy" id="1915356"/>
    <lineage>
        <taxon>Eukaryota</taxon>
        <taxon>Metamonada</taxon>
        <taxon>Parabasalia</taxon>
        <taxon>Tritrichomonadida</taxon>
        <taxon>Tritrichomonadidae</taxon>
        <taxon>Tritrichomonas</taxon>
    </lineage>
</organism>
<proteinExistence type="predicted"/>
<dbReference type="Proteomes" id="UP001470230">
    <property type="component" value="Unassembled WGS sequence"/>
</dbReference>
<comment type="caution">
    <text evidence="2">The sequence shown here is derived from an EMBL/GenBank/DDBJ whole genome shotgun (WGS) entry which is preliminary data.</text>
</comment>
<dbReference type="EMBL" id="JAPFFF010000003">
    <property type="protein sequence ID" value="KAK8894304.1"/>
    <property type="molecule type" value="Genomic_DNA"/>
</dbReference>
<accession>A0ABR2KT86</accession>
<evidence type="ECO:0000313" key="3">
    <source>
        <dbReference type="Proteomes" id="UP001470230"/>
    </source>
</evidence>
<gene>
    <name evidence="2" type="ORF">M9Y10_022739</name>
</gene>
<keyword evidence="3" id="KW-1185">Reference proteome</keyword>
<feature type="compositionally biased region" description="Basic and acidic residues" evidence="1">
    <location>
        <begin position="91"/>
        <end position="100"/>
    </location>
</feature>
<reference evidence="2 3" key="1">
    <citation type="submission" date="2024-04" db="EMBL/GenBank/DDBJ databases">
        <title>Tritrichomonas musculus Genome.</title>
        <authorList>
            <person name="Alves-Ferreira E."/>
            <person name="Grigg M."/>
            <person name="Lorenzi H."/>
            <person name="Galac M."/>
        </authorList>
    </citation>
    <scope>NUCLEOTIDE SEQUENCE [LARGE SCALE GENOMIC DNA]</scope>
    <source>
        <strain evidence="2 3">EAF2021</strain>
    </source>
</reference>
<sequence length="119" mass="14421">MKSKKPTIYRIEQPVMNDIDFKFMLEGIMAHRDNLVRYGTPLPPEKPDVELQEQRKRELEQQISECKEKIKELEDSKERYAQLLRVIYEEESRAKEEQRNRNNYRSEYQGGNYNQGDMY</sequence>
<evidence type="ECO:0000313" key="2">
    <source>
        <dbReference type="EMBL" id="KAK8894304.1"/>
    </source>
</evidence>
<feature type="region of interest" description="Disordered" evidence="1">
    <location>
        <begin position="91"/>
        <end position="119"/>
    </location>
</feature>
<evidence type="ECO:0000256" key="1">
    <source>
        <dbReference type="SAM" id="MobiDB-lite"/>
    </source>
</evidence>
<feature type="compositionally biased region" description="Polar residues" evidence="1">
    <location>
        <begin position="101"/>
        <end position="119"/>
    </location>
</feature>
<protein>
    <submittedName>
        <fullName evidence="2">Uncharacterized protein</fullName>
    </submittedName>
</protein>
<name>A0ABR2KT86_9EUKA</name>